<accession>A0ACB9QL09</accession>
<evidence type="ECO:0000313" key="2">
    <source>
        <dbReference type="Proteomes" id="UP001057402"/>
    </source>
</evidence>
<keyword evidence="2" id="KW-1185">Reference proteome</keyword>
<organism evidence="1 2">
    <name type="scientific">Melastoma candidum</name>
    <dbReference type="NCBI Taxonomy" id="119954"/>
    <lineage>
        <taxon>Eukaryota</taxon>
        <taxon>Viridiplantae</taxon>
        <taxon>Streptophyta</taxon>
        <taxon>Embryophyta</taxon>
        <taxon>Tracheophyta</taxon>
        <taxon>Spermatophyta</taxon>
        <taxon>Magnoliopsida</taxon>
        <taxon>eudicotyledons</taxon>
        <taxon>Gunneridae</taxon>
        <taxon>Pentapetalae</taxon>
        <taxon>rosids</taxon>
        <taxon>malvids</taxon>
        <taxon>Myrtales</taxon>
        <taxon>Melastomataceae</taxon>
        <taxon>Melastomatoideae</taxon>
        <taxon>Melastomateae</taxon>
        <taxon>Melastoma</taxon>
    </lineage>
</organism>
<name>A0ACB9QL09_9MYRT</name>
<evidence type="ECO:0000313" key="1">
    <source>
        <dbReference type="EMBL" id="KAI4364343.1"/>
    </source>
</evidence>
<proteinExistence type="predicted"/>
<dbReference type="EMBL" id="CM042885">
    <property type="protein sequence ID" value="KAI4364343.1"/>
    <property type="molecule type" value="Genomic_DNA"/>
</dbReference>
<comment type="caution">
    <text evidence="1">The sequence shown here is derived from an EMBL/GenBank/DDBJ whole genome shotgun (WGS) entry which is preliminary data.</text>
</comment>
<sequence length="1078" mass="122465">MKLLMTKLGEGFLKVLLFGRKTTPSFCKFSKKDVEHIIRFGHVYQSFVRKYATKPSSSFSSSFTSSSLSSHCSTEQWPQAPVIGGSPSPPHPHSVYSRSNVPSPFRLIGGSLRGSREEKAGICCPRRPCNFLPLVVPLETMSTAPKRSHEDGSNSSSKHSHEDLLQYPRLMSAVTNEYHVSHESSVESRLPKIPRVEPRDPDRRSPLHTVFRPPLSSLDESNLDPALPSESRLESKDSRDGRDARSEYGDHRAENKESSTETRRESQNAKSERDGKPDSRNDDSRKMKCPRDSHSDMKVDTKVEKDGYVAGSSHLNWKESKEHYSGKRYSEAPTVGTDTWPTSYSSPQPQFESTKDESTSKERRYAEAHEAVGENKVDSKMDDRLKERDKKRKDAKYREWGERDKERIERRSSLPVISNNNDSRESTREERDGEKLDRDKNQPARDKEKLKEREKDLTKREASNGPEKEGTLSEKDSGDTHAKTSEQENALSELKLQRDFDTSKNAEKEGRDRKIERDTRIDGDRSDKRVKGNDKESDEGSVDFEGVERERELFSYDGVQQRKRMLRPRGSPQISRGDSRFKSRAQESEGLQGKPEVSSVIYKVGESMQELIKLWEEHESSQTQKDGETSNAGPTLEIRIPAEHVTATNRQVRGGQLWGTDTYTYDSDLVAVLMHTGYCRPTASPPPSAIQELRATIRVLPPLDCYISTLRNNVRSRAWGAAIGCSYRVERCCIVKKGGGTIDLEPCITHTSTVEPTIAPIAVERTMTTRAAASNALRQQRFVREVTIQYNLCNEPWIKYSLNIVADKGLKKPLYTSARLKKGEVLYLETHSCRYELCFSGEKTVKSLPASQMQKGEAEKPQNHQSHAMNGERNEGESTVVDVFRWSRCKKPLPQKVMRSIGVPLPLEHLEVLEENLDWEDVQWSQTGAWVAGKEYVFARVLPLTADLYKTFLCGVSAGGNFTHHVAMRICQSELDTLKRAFIPDGDRDHWVINVSGPNAVDLASLERFPDTLMITGGHDPLRDWQKKYYEWLKRCGQEPELVDYPSACHAFYVFRYLRESRELVTVVKRFVTQKAGQ</sequence>
<dbReference type="Proteomes" id="UP001057402">
    <property type="component" value="Chromosome 6"/>
</dbReference>
<reference evidence="2" key="1">
    <citation type="journal article" date="2023" name="Front. Plant Sci.">
        <title>Chromosomal-level genome assembly of Melastoma candidum provides insights into trichome evolution.</title>
        <authorList>
            <person name="Zhong Y."/>
            <person name="Wu W."/>
            <person name="Sun C."/>
            <person name="Zou P."/>
            <person name="Liu Y."/>
            <person name="Dai S."/>
            <person name="Zhou R."/>
        </authorList>
    </citation>
    <scope>NUCLEOTIDE SEQUENCE [LARGE SCALE GENOMIC DNA]</scope>
</reference>
<gene>
    <name evidence="1" type="ORF">MLD38_020450</name>
</gene>
<protein>
    <submittedName>
        <fullName evidence="1">Uncharacterized protein</fullName>
    </submittedName>
</protein>